<dbReference type="PANTHER" id="PTHR34145">
    <property type="entry name" value="OS02G0105600 PROTEIN"/>
    <property type="match status" value="1"/>
</dbReference>
<reference evidence="2" key="2">
    <citation type="journal article" date="2023" name="Plants (Basel)">
        <title>Annotation of the Turnera subulata (Passifloraceae) Draft Genome Reveals the S-Locus Evolved after the Divergence of Turneroideae from Passifloroideae in a Stepwise Manner.</title>
        <authorList>
            <person name="Henning P.M."/>
            <person name="Roalson E.H."/>
            <person name="Mir W."/>
            <person name="McCubbin A.G."/>
            <person name="Shore J.S."/>
        </authorList>
    </citation>
    <scope>NUCLEOTIDE SEQUENCE</scope>
    <source>
        <strain evidence="2">F60SS</strain>
    </source>
</reference>
<reference evidence="2" key="1">
    <citation type="submission" date="2022-02" db="EMBL/GenBank/DDBJ databases">
        <authorList>
            <person name="Henning P.M."/>
            <person name="McCubbin A.G."/>
            <person name="Shore J.S."/>
        </authorList>
    </citation>
    <scope>NUCLEOTIDE SEQUENCE</scope>
    <source>
        <strain evidence="2">F60SS</strain>
        <tissue evidence="2">Leaves</tissue>
    </source>
</reference>
<dbReference type="Proteomes" id="UP001141552">
    <property type="component" value="Unassembled WGS sequence"/>
</dbReference>
<sequence length="380" mass="43644">MSLLSFFHTLNSSGEDRKRKFVNWVDETLNLRQGSKIESFKVKYPLDKGDNFCIDRWIEYAINKEVDTLEHDFYPCHLPKNNVLHYCLPWLFNEQGKPSSIKHLSLSCCRFWSPLEFWSLKNLERLFLKDIFINEQTLEEICSACSSLEYLSLQRCVHSRTLTISSSSLKHLTLSRNTLLEEVEIFAVNLVSLEIRGVLVRVRFLTAPVCVRLVIRTLQDDTLSGIKYALGELATDFPLLQNLFLTNPPFAAKDILPKKLPAFSKLKNLIIAMTEGKLGSLLLYIPMLEAAPLLERFELQLGFDDAYDGPLSESKTSKCPKLKYLKEGMMYGFYGHGAEIEMASHLLRNAPCLKKMELNSRQKYYAGDGKYILDDGREMI</sequence>
<dbReference type="EMBL" id="JAKUCV010003988">
    <property type="protein sequence ID" value="KAJ4836949.1"/>
    <property type="molecule type" value="Genomic_DNA"/>
</dbReference>
<keyword evidence="3" id="KW-1185">Reference proteome</keyword>
<dbReference type="Pfam" id="PF23622">
    <property type="entry name" value="LRR_At1g61320_AtMIF1"/>
    <property type="match status" value="1"/>
</dbReference>
<protein>
    <recommendedName>
        <fullName evidence="1">At1g61320/AtMIF1 LRR domain-containing protein</fullName>
    </recommendedName>
</protein>
<gene>
    <name evidence="2" type="ORF">Tsubulata_032306</name>
</gene>
<evidence type="ECO:0000313" key="2">
    <source>
        <dbReference type="EMBL" id="KAJ4836949.1"/>
    </source>
</evidence>
<dbReference type="PANTHER" id="PTHR34145:SF75">
    <property type="entry name" value="FBD DOMAIN-CONTAINING PROTEIN"/>
    <property type="match status" value="1"/>
</dbReference>
<name>A0A9Q0FUE2_9ROSI</name>
<evidence type="ECO:0000313" key="3">
    <source>
        <dbReference type="Proteomes" id="UP001141552"/>
    </source>
</evidence>
<dbReference type="InterPro" id="IPR053772">
    <property type="entry name" value="At1g61320/At1g61330-like"/>
</dbReference>
<dbReference type="InterPro" id="IPR032675">
    <property type="entry name" value="LRR_dom_sf"/>
</dbReference>
<dbReference type="OrthoDB" id="852283at2759"/>
<comment type="caution">
    <text evidence="2">The sequence shown here is derived from an EMBL/GenBank/DDBJ whole genome shotgun (WGS) entry which is preliminary data.</text>
</comment>
<dbReference type="InterPro" id="IPR055357">
    <property type="entry name" value="LRR_At1g61320_AtMIF1"/>
</dbReference>
<accession>A0A9Q0FUE2</accession>
<evidence type="ECO:0000259" key="1">
    <source>
        <dbReference type="Pfam" id="PF23622"/>
    </source>
</evidence>
<dbReference type="SUPFAM" id="SSF52047">
    <property type="entry name" value="RNI-like"/>
    <property type="match status" value="1"/>
</dbReference>
<dbReference type="Gene3D" id="3.80.10.10">
    <property type="entry name" value="Ribonuclease Inhibitor"/>
    <property type="match status" value="1"/>
</dbReference>
<organism evidence="2 3">
    <name type="scientific">Turnera subulata</name>
    <dbReference type="NCBI Taxonomy" id="218843"/>
    <lineage>
        <taxon>Eukaryota</taxon>
        <taxon>Viridiplantae</taxon>
        <taxon>Streptophyta</taxon>
        <taxon>Embryophyta</taxon>
        <taxon>Tracheophyta</taxon>
        <taxon>Spermatophyta</taxon>
        <taxon>Magnoliopsida</taxon>
        <taxon>eudicotyledons</taxon>
        <taxon>Gunneridae</taxon>
        <taxon>Pentapetalae</taxon>
        <taxon>rosids</taxon>
        <taxon>fabids</taxon>
        <taxon>Malpighiales</taxon>
        <taxon>Passifloraceae</taxon>
        <taxon>Turnera</taxon>
    </lineage>
</organism>
<dbReference type="AlphaFoldDB" id="A0A9Q0FUE2"/>
<proteinExistence type="predicted"/>
<feature type="domain" description="At1g61320/AtMIF1 LRR" evidence="1">
    <location>
        <begin position="39"/>
        <end position="364"/>
    </location>
</feature>